<dbReference type="InterPro" id="IPR003313">
    <property type="entry name" value="AraC-bd"/>
</dbReference>
<keyword evidence="2" id="KW-0238">DNA-binding</keyword>
<keyword evidence="3" id="KW-0010">Activator</keyword>
<evidence type="ECO:0000256" key="2">
    <source>
        <dbReference type="ARBA" id="ARBA00023125"/>
    </source>
</evidence>
<dbReference type="Pfam" id="PF12833">
    <property type="entry name" value="HTH_18"/>
    <property type="match status" value="1"/>
</dbReference>
<evidence type="ECO:0000313" key="6">
    <source>
        <dbReference type="EMBL" id="MFD0862799.1"/>
    </source>
</evidence>
<protein>
    <submittedName>
        <fullName evidence="6">AraC family transcriptional regulator</fullName>
    </submittedName>
</protein>
<dbReference type="RefSeq" id="WP_386408267.1">
    <property type="nucleotide sequence ID" value="NZ_JBHTJH010000010.1"/>
</dbReference>
<dbReference type="InterPro" id="IPR018062">
    <property type="entry name" value="HTH_AraC-typ_CS"/>
</dbReference>
<evidence type="ECO:0000313" key="7">
    <source>
        <dbReference type="Proteomes" id="UP001596978"/>
    </source>
</evidence>
<dbReference type="PANTHER" id="PTHR46796">
    <property type="entry name" value="HTH-TYPE TRANSCRIPTIONAL ACTIVATOR RHAS-RELATED"/>
    <property type="match status" value="1"/>
</dbReference>
<gene>
    <name evidence="6" type="ORF">ACFQ1M_11340</name>
</gene>
<evidence type="ECO:0000256" key="4">
    <source>
        <dbReference type="ARBA" id="ARBA00023163"/>
    </source>
</evidence>
<keyword evidence="7" id="KW-1185">Reference proteome</keyword>
<dbReference type="Proteomes" id="UP001596978">
    <property type="component" value="Unassembled WGS sequence"/>
</dbReference>
<accession>A0ABW3CYB5</accession>
<dbReference type="InterPro" id="IPR050204">
    <property type="entry name" value="AraC_XylS_family_regulators"/>
</dbReference>
<keyword evidence="1" id="KW-0805">Transcription regulation</keyword>
<evidence type="ECO:0000259" key="5">
    <source>
        <dbReference type="PROSITE" id="PS01124"/>
    </source>
</evidence>
<dbReference type="PROSITE" id="PS01124">
    <property type="entry name" value="HTH_ARAC_FAMILY_2"/>
    <property type="match status" value="1"/>
</dbReference>
<dbReference type="Gene3D" id="1.10.10.60">
    <property type="entry name" value="Homeodomain-like"/>
    <property type="match status" value="2"/>
</dbReference>
<dbReference type="SUPFAM" id="SSF51215">
    <property type="entry name" value="Regulatory protein AraC"/>
    <property type="match status" value="1"/>
</dbReference>
<dbReference type="SUPFAM" id="SSF46689">
    <property type="entry name" value="Homeodomain-like"/>
    <property type="match status" value="2"/>
</dbReference>
<keyword evidence="4" id="KW-0804">Transcription</keyword>
<name>A0ABW3CYB5_9FLAO</name>
<feature type="domain" description="HTH araC/xylS-type" evidence="5">
    <location>
        <begin position="162"/>
        <end position="259"/>
    </location>
</feature>
<dbReference type="PROSITE" id="PS00041">
    <property type="entry name" value="HTH_ARAC_FAMILY_1"/>
    <property type="match status" value="1"/>
</dbReference>
<proteinExistence type="predicted"/>
<organism evidence="6 7">
    <name type="scientific">Sungkyunkwania multivorans</name>
    <dbReference type="NCBI Taxonomy" id="1173618"/>
    <lineage>
        <taxon>Bacteria</taxon>
        <taxon>Pseudomonadati</taxon>
        <taxon>Bacteroidota</taxon>
        <taxon>Flavobacteriia</taxon>
        <taxon>Flavobacteriales</taxon>
        <taxon>Flavobacteriaceae</taxon>
        <taxon>Sungkyunkwania</taxon>
    </lineage>
</organism>
<evidence type="ECO:0000256" key="1">
    <source>
        <dbReference type="ARBA" id="ARBA00023015"/>
    </source>
</evidence>
<dbReference type="InterPro" id="IPR018060">
    <property type="entry name" value="HTH_AraC"/>
</dbReference>
<dbReference type="InterPro" id="IPR037923">
    <property type="entry name" value="HTH-like"/>
</dbReference>
<dbReference type="EMBL" id="JBHTJH010000010">
    <property type="protein sequence ID" value="MFD0862799.1"/>
    <property type="molecule type" value="Genomic_DNA"/>
</dbReference>
<dbReference type="InterPro" id="IPR020449">
    <property type="entry name" value="Tscrpt_reg_AraC-type_HTH"/>
</dbReference>
<dbReference type="InterPro" id="IPR009057">
    <property type="entry name" value="Homeodomain-like_sf"/>
</dbReference>
<evidence type="ECO:0000256" key="3">
    <source>
        <dbReference type="ARBA" id="ARBA00023159"/>
    </source>
</evidence>
<sequence>MNVLKKINSFGKMEMLTVVAQQQPFPEHFHETFCISLITKGIECVKLKNREIYSEAGSFSITNPREVHSNPVIDNEIPLSFHTLYLDQHTLDTFAQKEGVFFEKRSFSDETLEVAFFSLKKAFEKNDPIVLEKTLKEFIVLLLPHSSVKANDDDFCFKEDWNLIFEFIDTKFKEKITVEDISRIALMDKFNFSKKFKNTTGMSPMNYILMKRIFSAKAIINKSTNLTDLAYTFNFSDIAHFSKTFKRFVGIAPKQYKNNLT</sequence>
<dbReference type="Pfam" id="PF02311">
    <property type="entry name" value="AraC_binding"/>
    <property type="match status" value="1"/>
</dbReference>
<dbReference type="SMART" id="SM00342">
    <property type="entry name" value="HTH_ARAC"/>
    <property type="match status" value="1"/>
</dbReference>
<comment type="caution">
    <text evidence="6">The sequence shown here is derived from an EMBL/GenBank/DDBJ whole genome shotgun (WGS) entry which is preliminary data.</text>
</comment>
<dbReference type="PRINTS" id="PR00032">
    <property type="entry name" value="HTHARAC"/>
</dbReference>
<reference evidence="7" key="1">
    <citation type="journal article" date="2019" name="Int. J. Syst. Evol. Microbiol.">
        <title>The Global Catalogue of Microorganisms (GCM) 10K type strain sequencing project: providing services to taxonomists for standard genome sequencing and annotation.</title>
        <authorList>
            <consortium name="The Broad Institute Genomics Platform"/>
            <consortium name="The Broad Institute Genome Sequencing Center for Infectious Disease"/>
            <person name="Wu L."/>
            <person name="Ma J."/>
        </authorList>
    </citation>
    <scope>NUCLEOTIDE SEQUENCE [LARGE SCALE GENOMIC DNA]</scope>
    <source>
        <strain evidence="7">CCUG 62952</strain>
    </source>
</reference>